<dbReference type="GO" id="GO:0000290">
    <property type="term" value="P:deadenylation-dependent decapping of nuclear-transcribed mRNA"/>
    <property type="evidence" value="ECO:0007669"/>
    <property type="project" value="InterPro"/>
</dbReference>
<dbReference type="PRINTS" id="PR00502">
    <property type="entry name" value="NUDIXFAMILY"/>
</dbReference>
<dbReference type="AlphaFoldDB" id="A0A1D3CYN5"/>
<comment type="caution">
    <text evidence="11">The sequence shown here is derived from an EMBL/GenBank/DDBJ whole genome shotgun (WGS) entry which is preliminary data.</text>
</comment>
<dbReference type="PANTHER" id="PTHR23114">
    <property type="entry name" value="M7GPPPN-MRNA HYDROLASE"/>
    <property type="match status" value="1"/>
</dbReference>
<gene>
    <name evidence="11" type="ORF">cyc_00568</name>
</gene>
<evidence type="ECO:0000256" key="7">
    <source>
        <dbReference type="ARBA" id="ARBA00022884"/>
    </source>
</evidence>
<keyword evidence="4" id="KW-0963">Cytoplasm</keyword>
<feature type="compositionally biased region" description="Gly residues" evidence="9">
    <location>
        <begin position="134"/>
        <end position="144"/>
    </location>
</feature>
<dbReference type="SUPFAM" id="SSF55811">
    <property type="entry name" value="Nudix"/>
    <property type="match status" value="1"/>
</dbReference>
<dbReference type="FunFam" id="3.90.79.10:FF:000003">
    <property type="entry name" value="M7GpppN-mRNA hydrolase isoform 2"/>
    <property type="match status" value="1"/>
</dbReference>
<dbReference type="InterPro" id="IPR044099">
    <property type="entry name" value="Dcp2_NUDIX"/>
</dbReference>
<evidence type="ECO:0000256" key="5">
    <source>
        <dbReference type="ARBA" id="ARBA00022723"/>
    </source>
</evidence>
<evidence type="ECO:0000256" key="1">
    <source>
        <dbReference type="ARBA" id="ARBA00001936"/>
    </source>
</evidence>
<evidence type="ECO:0000256" key="2">
    <source>
        <dbReference type="ARBA" id="ARBA00004496"/>
    </source>
</evidence>
<dbReference type="GO" id="GO:0005737">
    <property type="term" value="C:cytoplasm"/>
    <property type="evidence" value="ECO:0007669"/>
    <property type="project" value="UniProtKB-SubCell"/>
</dbReference>
<dbReference type="PANTHER" id="PTHR23114:SF17">
    <property type="entry name" value="M7GPPPN-MRNA HYDROLASE"/>
    <property type="match status" value="1"/>
</dbReference>
<evidence type="ECO:0000256" key="6">
    <source>
        <dbReference type="ARBA" id="ARBA00022801"/>
    </source>
</evidence>
<dbReference type="Gene3D" id="1.10.10.1050">
    <property type="entry name" value="Dcp2, box A domain"/>
    <property type="match status" value="1"/>
</dbReference>
<reference evidence="11 12" key="1">
    <citation type="journal article" date="2016" name="BMC Genomics">
        <title>Comparative genomics reveals Cyclospora cayetanensis possesses coccidia-like metabolism and invasion components but unique surface antigens.</title>
        <authorList>
            <person name="Liu S."/>
            <person name="Wang L."/>
            <person name="Zheng H."/>
            <person name="Xu Z."/>
            <person name="Roellig D.M."/>
            <person name="Li N."/>
            <person name="Frace M.A."/>
            <person name="Tang K."/>
            <person name="Arrowood M.J."/>
            <person name="Moss D.M."/>
            <person name="Zhang L."/>
            <person name="Feng Y."/>
            <person name="Xiao L."/>
        </authorList>
    </citation>
    <scope>NUCLEOTIDE SEQUENCE [LARGE SCALE GENOMIC DNA]</scope>
    <source>
        <strain evidence="11 12">CHN_HEN01</strain>
    </source>
</reference>
<evidence type="ECO:0000256" key="8">
    <source>
        <dbReference type="ARBA" id="ARBA00023211"/>
    </source>
</evidence>
<dbReference type="Gene3D" id="3.90.79.10">
    <property type="entry name" value="Nucleoside Triphosphate Pyrophosphohydrolase"/>
    <property type="match status" value="1"/>
</dbReference>
<dbReference type="GO" id="GO:0003723">
    <property type="term" value="F:RNA binding"/>
    <property type="evidence" value="ECO:0007669"/>
    <property type="project" value="UniProtKB-KW"/>
</dbReference>
<feature type="region of interest" description="Disordered" evidence="9">
    <location>
        <begin position="128"/>
        <end position="160"/>
    </location>
</feature>
<dbReference type="CDD" id="cd03672">
    <property type="entry name" value="NUDIX_Dcp2p_Nudt20"/>
    <property type="match status" value="1"/>
</dbReference>
<dbReference type="Proteomes" id="UP000095192">
    <property type="component" value="Unassembled WGS sequence"/>
</dbReference>
<accession>A0A1D3CYN5</accession>
<dbReference type="SUPFAM" id="SSF140586">
    <property type="entry name" value="Dcp2 domain-like"/>
    <property type="match status" value="1"/>
</dbReference>
<comment type="similarity">
    <text evidence="3">Belongs to the Nudix hydrolase family. DCP2 subfamily.</text>
</comment>
<dbReference type="EMBL" id="JROU02001487">
    <property type="protein sequence ID" value="OEH76312.1"/>
    <property type="molecule type" value="Genomic_DNA"/>
</dbReference>
<protein>
    <submittedName>
        <fullName evidence="11">mRNA decapping protein</fullName>
    </submittedName>
</protein>
<dbReference type="InterPro" id="IPR000086">
    <property type="entry name" value="NUDIX_hydrolase_dom"/>
</dbReference>
<feature type="compositionally biased region" description="Low complexity" evidence="9">
    <location>
        <begin position="146"/>
        <end position="156"/>
    </location>
</feature>
<dbReference type="GO" id="GO:0030145">
    <property type="term" value="F:manganese ion binding"/>
    <property type="evidence" value="ECO:0007669"/>
    <property type="project" value="InterPro"/>
</dbReference>
<dbReference type="InParanoid" id="A0A1D3CYN5"/>
<dbReference type="VEuPathDB" id="ToxoDB:LOC34617723"/>
<evidence type="ECO:0000259" key="10">
    <source>
        <dbReference type="PROSITE" id="PS51462"/>
    </source>
</evidence>
<evidence type="ECO:0000313" key="11">
    <source>
        <dbReference type="EMBL" id="OEH76312.1"/>
    </source>
</evidence>
<dbReference type="GO" id="GO:0140933">
    <property type="term" value="F:5'-(N(7)-methylguanosine 5'-triphospho)-[mRNA] hydrolase activity"/>
    <property type="evidence" value="ECO:0007669"/>
    <property type="project" value="InterPro"/>
</dbReference>
<evidence type="ECO:0000256" key="3">
    <source>
        <dbReference type="ARBA" id="ARBA00005279"/>
    </source>
</evidence>
<name>A0A1D3CYN5_9EIME</name>
<sequence length="493" mass="55477">MESSHFIAFRSEKFPFSAVFRSSGGRSLFPRPRPPVDFFMRACACQSALRLPPRVEALSAGRVVHSAHRHLSVLSLLDATGTPDAAALSPPPTLPSLYLFLPAANRSLPPREVQHRASQPAVIHAEVSPVWGGHAEGGGGGGEGRLSSSSTLSPLTQEASWSRSPVSACSNCSRRRNKMPHSEKAVQRLSYTSTVVLEALERRHLRVHALPGQNDAHPDRDEACAAASLSARTAPTSWGKKGAQGFIRTVFQEEALALKRGSPDQALLDEALLDCYGRFFALLPESLLLDSVHLYFQVQEAWWWYIDIWVERYKERLLRLSLRDFGLLLFADCPLLQLFFPLERHDRCLNEWQVYCRQIPLRGAIILNQDLTKCLLITGWRGNRWQFPRGKMDEGETDASCASREVREEVGLDVSSLIEKQLFIRGRVGPQILKLFIIPGVREDVKLRPQKRKEIGRIQWFALEQILGLLPLQLLPPQALLLLWRKTVRREGE</sequence>
<proteinExistence type="inferred from homology"/>
<dbReference type="InterPro" id="IPR020084">
    <property type="entry name" value="NUDIX_hydrolase_CS"/>
</dbReference>
<feature type="domain" description="Nudix hydrolase" evidence="10">
    <location>
        <begin position="357"/>
        <end position="487"/>
    </location>
</feature>
<evidence type="ECO:0000256" key="9">
    <source>
        <dbReference type="SAM" id="MobiDB-lite"/>
    </source>
</evidence>
<dbReference type="InterPro" id="IPR015797">
    <property type="entry name" value="NUDIX_hydrolase-like_dom_sf"/>
</dbReference>
<dbReference type="InterPro" id="IPR007722">
    <property type="entry name" value="DCP2_BoxA"/>
</dbReference>
<dbReference type="GO" id="GO:0000184">
    <property type="term" value="P:nuclear-transcribed mRNA catabolic process, nonsense-mediated decay"/>
    <property type="evidence" value="ECO:0007669"/>
    <property type="project" value="InterPro"/>
</dbReference>
<organism evidence="11 12">
    <name type="scientific">Cyclospora cayetanensis</name>
    <dbReference type="NCBI Taxonomy" id="88456"/>
    <lineage>
        <taxon>Eukaryota</taxon>
        <taxon>Sar</taxon>
        <taxon>Alveolata</taxon>
        <taxon>Apicomplexa</taxon>
        <taxon>Conoidasida</taxon>
        <taxon>Coccidia</taxon>
        <taxon>Eucoccidiorida</taxon>
        <taxon>Eimeriorina</taxon>
        <taxon>Eimeriidae</taxon>
        <taxon>Cyclospora</taxon>
    </lineage>
</organism>
<dbReference type="PROSITE" id="PS00893">
    <property type="entry name" value="NUDIX_BOX"/>
    <property type="match status" value="1"/>
</dbReference>
<dbReference type="InterPro" id="IPR020476">
    <property type="entry name" value="Nudix_hydrolase"/>
</dbReference>
<evidence type="ECO:0000313" key="12">
    <source>
        <dbReference type="Proteomes" id="UP000095192"/>
    </source>
</evidence>
<keyword evidence="8" id="KW-0464">Manganese</keyword>
<dbReference type="PROSITE" id="PS51462">
    <property type="entry name" value="NUDIX"/>
    <property type="match status" value="1"/>
</dbReference>
<keyword evidence="5" id="KW-0479">Metal-binding</keyword>
<dbReference type="SMART" id="SM01125">
    <property type="entry name" value="DCP2"/>
    <property type="match status" value="1"/>
</dbReference>
<keyword evidence="12" id="KW-1185">Reference proteome</keyword>
<dbReference type="Pfam" id="PF05026">
    <property type="entry name" value="DCP2"/>
    <property type="match status" value="1"/>
</dbReference>
<evidence type="ECO:0000256" key="4">
    <source>
        <dbReference type="ARBA" id="ARBA00022490"/>
    </source>
</evidence>
<feature type="region of interest" description="Disordered" evidence="9">
    <location>
        <begin position="166"/>
        <end position="185"/>
    </location>
</feature>
<keyword evidence="6" id="KW-0378">Hydrolase</keyword>
<keyword evidence="7" id="KW-0694">RNA-binding</keyword>
<dbReference type="Pfam" id="PF00293">
    <property type="entry name" value="NUDIX"/>
    <property type="match status" value="1"/>
</dbReference>
<comment type="subcellular location">
    <subcellularLocation>
        <location evidence="2">Cytoplasm</location>
    </subcellularLocation>
</comment>
<comment type="cofactor">
    <cofactor evidence="1">
        <name>Mn(2+)</name>
        <dbReference type="ChEBI" id="CHEBI:29035"/>
    </cofactor>
</comment>
<dbReference type="InterPro" id="IPR036189">
    <property type="entry name" value="DCP2_BoxA_sf"/>
</dbReference>
<dbReference type="VEuPathDB" id="ToxoDB:cyc_00568"/>